<dbReference type="Proteomes" id="UP000324629">
    <property type="component" value="Unassembled WGS sequence"/>
</dbReference>
<gene>
    <name evidence="1" type="ORF">DEA37_0012719</name>
</gene>
<sequence length="288" mass="33568">MHQTTQRLVNSIKRTFNAAEICVLARTQKLPVVSIKADQPIAATSHCVYQFTCNCDESYIGRTERCLISRVKKHLPKWVQISVLRKNDNVVETRKQPASAVARHVLTTGHVIDPMCAFRILLRRSNPRFLRFAEVVAINPLKPTFYPMVQNLPELERNTFESYVQKIVERSADRKRTNLLLRVSPKKPRLQFPEQLERYPMVQNLPELERNTFESYVQKIVERSADRKRTNLLLRVSPKKPRLQFPEQLERQIDLEVQFENFSNQLQELCPSSELNSERSKSTLVTIA</sequence>
<comment type="caution">
    <text evidence="1">The sequence shown here is derived from an EMBL/GenBank/DDBJ whole genome shotgun (WGS) entry which is preliminary data.</text>
</comment>
<keyword evidence="2" id="KW-1185">Reference proteome</keyword>
<evidence type="ECO:0000313" key="1">
    <source>
        <dbReference type="EMBL" id="KAA3670823.1"/>
    </source>
</evidence>
<proteinExistence type="predicted"/>
<dbReference type="EMBL" id="QNGE01008181">
    <property type="protein sequence ID" value="KAA3670823.1"/>
    <property type="molecule type" value="Genomic_DNA"/>
</dbReference>
<evidence type="ECO:0000313" key="2">
    <source>
        <dbReference type="Proteomes" id="UP000324629"/>
    </source>
</evidence>
<name>A0A5J4N5N0_9TREM</name>
<reference evidence="1 2" key="1">
    <citation type="journal article" date="2019" name="Gigascience">
        <title>Whole-genome sequence of the oriental lung fluke Paragonimus westermani.</title>
        <authorList>
            <person name="Oey H."/>
            <person name="Zakrzewski M."/>
            <person name="Narain K."/>
            <person name="Devi K.R."/>
            <person name="Agatsuma T."/>
            <person name="Nawaratna S."/>
            <person name="Gobert G.N."/>
            <person name="Jones M.K."/>
            <person name="Ragan M.A."/>
            <person name="McManus D.P."/>
            <person name="Krause L."/>
        </authorList>
    </citation>
    <scope>NUCLEOTIDE SEQUENCE [LARGE SCALE GENOMIC DNA]</scope>
    <source>
        <strain evidence="1 2">IND2009</strain>
    </source>
</reference>
<accession>A0A5J4N5N0</accession>
<protein>
    <submittedName>
        <fullName evidence="1">Uncharacterized protein</fullName>
    </submittedName>
</protein>
<dbReference type="AlphaFoldDB" id="A0A5J4N5N0"/>
<organism evidence="1 2">
    <name type="scientific">Paragonimus westermani</name>
    <dbReference type="NCBI Taxonomy" id="34504"/>
    <lineage>
        <taxon>Eukaryota</taxon>
        <taxon>Metazoa</taxon>
        <taxon>Spiralia</taxon>
        <taxon>Lophotrochozoa</taxon>
        <taxon>Platyhelminthes</taxon>
        <taxon>Trematoda</taxon>
        <taxon>Digenea</taxon>
        <taxon>Plagiorchiida</taxon>
        <taxon>Troglotremata</taxon>
        <taxon>Troglotrematidae</taxon>
        <taxon>Paragonimus</taxon>
    </lineage>
</organism>